<keyword evidence="2 5" id="KW-0731">Sigma factor</keyword>
<feature type="domain" description="RNA polymerase sigma-70" evidence="6">
    <location>
        <begin position="38"/>
        <end position="51"/>
    </location>
</feature>
<proteinExistence type="inferred from homology"/>
<dbReference type="InterPro" id="IPR000943">
    <property type="entry name" value="RNA_pol_sigma70"/>
</dbReference>
<dbReference type="GO" id="GO:0006352">
    <property type="term" value="P:DNA-templated transcription initiation"/>
    <property type="evidence" value="ECO:0007669"/>
    <property type="project" value="InterPro"/>
</dbReference>
<dbReference type="PIRSF" id="PIRSF000770">
    <property type="entry name" value="RNA_pol_sigma-SigE/K"/>
    <property type="match status" value="1"/>
</dbReference>
<dbReference type="PRINTS" id="PR00046">
    <property type="entry name" value="SIGMA70FCT"/>
</dbReference>
<name>A0A519BG15_ACIG2</name>
<comment type="function">
    <text evidence="5">Sigma factors are initiation factors that promote the attachment of RNA polymerase to specific initiation sites and are then released.</text>
</comment>
<dbReference type="NCBIfam" id="TIGR02937">
    <property type="entry name" value="sigma70-ECF"/>
    <property type="match status" value="1"/>
</dbReference>
<dbReference type="GO" id="GO:0016987">
    <property type="term" value="F:sigma factor activity"/>
    <property type="evidence" value="ECO:0007669"/>
    <property type="project" value="UniProtKB-KW"/>
</dbReference>
<dbReference type="CDD" id="cd06171">
    <property type="entry name" value="Sigma70_r4"/>
    <property type="match status" value="1"/>
</dbReference>
<dbReference type="PROSITE" id="PS00715">
    <property type="entry name" value="SIGMA70_1"/>
    <property type="match status" value="1"/>
</dbReference>
<evidence type="ECO:0000256" key="5">
    <source>
        <dbReference type="RuleBase" id="RU362124"/>
    </source>
</evidence>
<dbReference type="GO" id="GO:0003677">
    <property type="term" value="F:DNA binding"/>
    <property type="evidence" value="ECO:0007669"/>
    <property type="project" value="UniProtKB-KW"/>
</dbReference>
<dbReference type="EMBL" id="SGBC01000003">
    <property type="protein sequence ID" value="RZD16202.1"/>
    <property type="molecule type" value="Genomic_DNA"/>
</dbReference>
<dbReference type="InterPro" id="IPR013325">
    <property type="entry name" value="RNA_pol_sigma_r2"/>
</dbReference>
<dbReference type="InterPro" id="IPR007627">
    <property type="entry name" value="RNA_pol_sigma70_r2"/>
</dbReference>
<dbReference type="SUPFAM" id="SSF88659">
    <property type="entry name" value="Sigma3 and sigma4 domains of RNA polymerase sigma factors"/>
    <property type="match status" value="2"/>
</dbReference>
<sequence>MNQLDAKSKKLIEDNFKLINSVVNFMTLKYHGIVDRDDLVEFGIAGLIDAAVKYDPSKNDNFKKYAITRIKGSILDEIRKLDYLTRNAREASNKLEKTYMHLEQKLGRMPDDAETAEELGISSDELNDMLYKIRGASFISDMDFAGMPKTSVETLETVESAEPSAVDGLIDSEKGEILKKCIDTLDDIEKNVLMMYYYEELTLKNIGKILNLTESRICQIHSKAILKLKARLNSYANQ</sequence>
<evidence type="ECO:0000256" key="2">
    <source>
        <dbReference type="ARBA" id="ARBA00023082"/>
    </source>
</evidence>
<accession>A0A519BG15</accession>
<comment type="similarity">
    <text evidence="5">Belongs to the sigma-70 factor family.</text>
</comment>
<keyword evidence="4 5" id="KW-0804">Transcription</keyword>
<dbReference type="SUPFAM" id="SSF88946">
    <property type="entry name" value="Sigma2 domain of RNA polymerase sigma factors"/>
    <property type="match status" value="1"/>
</dbReference>
<evidence type="ECO:0000256" key="3">
    <source>
        <dbReference type="ARBA" id="ARBA00023125"/>
    </source>
</evidence>
<dbReference type="Proteomes" id="UP000316562">
    <property type="component" value="Unassembled WGS sequence"/>
</dbReference>
<organism evidence="8 9">
    <name type="scientific">Acididesulfobacter guangdongensis</name>
    <dbReference type="NCBI Taxonomy" id="2597225"/>
    <lineage>
        <taxon>Bacteria</taxon>
        <taxon>Deltaproteobacteria</taxon>
        <taxon>Candidatus Acidulodesulfobacterales</taxon>
        <taxon>Candidatus Acididesulfobacter</taxon>
    </lineage>
</organism>
<dbReference type="InterPro" id="IPR007630">
    <property type="entry name" value="RNA_pol_sigma70_r4"/>
</dbReference>
<dbReference type="InterPro" id="IPR012845">
    <property type="entry name" value="RNA_pol_sigma_FliA_WhiG"/>
</dbReference>
<feature type="domain" description="RNA polymerase sigma-70" evidence="7">
    <location>
        <begin position="202"/>
        <end position="228"/>
    </location>
</feature>
<dbReference type="PANTHER" id="PTHR30385">
    <property type="entry name" value="SIGMA FACTOR F FLAGELLAR"/>
    <property type="match status" value="1"/>
</dbReference>
<gene>
    <name evidence="8" type="ORF">EVJ46_08435</name>
</gene>
<dbReference type="InterPro" id="IPR014284">
    <property type="entry name" value="RNA_pol_sigma-70_dom"/>
</dbReference>
<dbReference type="InterPro" id="IPR007624">
    <property type="entry name" value="RNA_pol_sigma70_r3"/>
</dbReference>
<evidence type="ECO:0000256" key="4">
    <source>
        <dbReference type="ARBA" id="ARBA00023163"/>
    </source>
</evidence>
<dbReference type="AlphaFoldDB" id="A0A519BG15"/>
<dbReference type="PROSITE" id="PS00716">
    <property type="entry name" value="SIGMA70_2"/>
    <property type="match status" value="1"/>
</dbReference>
<dbReference type="NCBIfam" id="TIGR02479">
    <property type="entry name" value="FliA_WhiG"/>
    <property type="match status" value="1"/>
</dbReference>
<evidence type="ECO:0000313" key="9">
    <source>
        <dbReference type="Proteomes" id="UP000316562"/>
    </source>
</evidence>
<dbReference type="Pfam" id="PF04539">
    <property type="entry name" value="Sigma70_r3"/>
    <property type="match status" value="1"/>
</dbReference>
<dbReference type="Pfam" id="PF04545">
    <property type="entry name" value="Sigma70_r4"/>
    <property type="match status" value="1"/>
</dbReference>
<evidence type="ECO:0000256" key="1">
    <source>
        <dbReference type="ARBA" id="ARBA00023015"/>
    </source>
</evidence>
<dbReference type="Gene3D" id="1.20.140.160">
    <property type="match status" value="1"/>
</dbReference>
<dbReference type="InterPro" id="IPR013324">
    <property type="entry name" value="RNA_pol_sigma_r3/r4-like"/>
</dbReference>
<reference evidence="8 9" key="1">
    <citation type="journal article" date="2019" name="ISME J.">
        <title>Insights into ecological role of a new deltaproteobacterial order Candidatus Acidulodesulfobacterales by metagenomics and metatranscriptomics.</title>
        <authorList>
            <person name="Tan S."/>
            <person name="Liu J."/>
            <person name="Fang Y."/>
            <person name="Hedlund B.P."/>
            <person name="Lian Z.H."/>
            <person name="Huang L.Y."/>
            <person name="Li J.T."/>
            <person name="Huang L.N."/>
            <person name="Li W.J."/>
            <person name="Jiang H.C."/>
            <person name="Dong H.L."/>
            <person name="Shu W.S."/>
        </authorList>
    </citation>
    <scope>NUCLEOTIDE SEQUENCE [LARGE SCALE GENOMIC DNA]</scope>
    <source>
        <strain evidence="8">AP2</strain>
    </source>
</reference>
<dbReference type="Gene3D" id="1.10.1740.10">
    <property type="match status" value="1"/>
</dbReference>
<keyword evidence="1 5" id="KW-0805">Transcription regulation</keyword>
<dbReference type="PANTHER" id="PTHR30385:SF7">
    <property type="entry name" value="RNA POLYMERASE SIGMA FACTOR FLIA"/>
    <property type="match status" value="1"/>
</dbReference>
<protein>
    <recommendedName>
        <fullName evidence="5">RNA polymerase sigma factor</fullName>
    </recommendedName>
</protein>
<comment type="caution">
    <text evidence="8">The sequence shown here is derived from an EMBL/GenBank/DDBJ whole genome shotgun (WGS) entry which is preliminary data.</text>
</comment>
<evidence type="ECO:0000313" key="8">
    <source>
        <dbReference type="EMBL" id="RZD16202.1"/>
    </source>
</evidence>
<dbReference type="GO" id="GO:0003899">
    <property type="term" value="F:DNA-directed RNA polymerase activity"/>
    <property type="evidence" value="ECO:0007669"/>
    <property type="project" value="InterPro"/>
</dbReference>
<dbReference type="Pfam" id="PF04542">
    <property type="entry name" value="Sigma70_r2"/>
    <property type="match status" value="1"/>
</dbReference>
<evidence type="ECO:0000259" key="7">
    <source>
        <dbReference type="PROSITE" id="PS00716"/>
    </source>
</evidence>
<evidence type="ECO:0000259" key="6">
    <source>
        <dbReference type="PROSITE" id="PS00715"/>
    </source>
</evidence>
<keyword evidence="3 5" id="KW-0238">DNA-binding</keyword>